<protein>
    <submittedName>
        <fullName evidence="2">Uncharacterized protein</fullName>
    </submittedName>
</protein>
<accession>A0A8A1M6N1</accession>
<gene>
    <name evidence="2" type="ORF">I7I51_04335</name>
</gene>
<feature type="compositionally biased region" description="Polar residues" evidence="1">
    <location>
        <begin position="43"/>
        <end position="52"/>
    </location>
</feature>
<reference evidence="2" key="1">
    <citation type="submission" date="2021-01" db="EMBL/GenBank/DDBJ databases">
        <title>Chromosome-level genome assembly of a human fungal pathogen reveals clustering of transcriptionally co-regulated genes.</title>
        <authorList>
            <person name="Voorhies M."/>
            <person name="Cohen S."/>
            <person name="Shea T.P."/>
            <person name="Petrus S."/>
            <person name="Munoz J.F."/>
            <person name="Poplawski S."/>
            <person name="Goldman W.E."/>
            <person name="Michael T."/>
            <person name="Cuomo C.A."/>
            <person name="Sil A."/>
            <person name="Beyhan S."/>
        </authorList>
    </citation>
    <scope>NUCLEOTIDE SEQUENCE</scope>
    <source>
        <strain evidence="2">WU24</strain>
    </source>
</reference>
<dbReference type="EMBL" id="CP069111">
    <property type="protein sequence ID" value="QSS62158.1"/>
    <property type="molecule type" value="Genomic_DNA"/>
</dbReference>
<dbReference type="AlphaFoldDB" id="A0A8A1M6N1"/>
<evidence type="ECO:0000313" key="3">
    <source>
        <dbReference type="Proteomes" id="UP000663671"/>
    </source>
</evidence>
<organism evidence="2 3">
    <name type="scientific">Ajellomyces capsulatus</name>
    <name type="common">Darling's disease fungus</name>
    <name type="synonym">Histoplasma capsulatum</name>
    <dbReference type="NCBI Taxonomy" id="5037"/>
    <lineage>
        <taxon>Eukaryota</taxon>
        <taxon>Fungi</taxon>
        <taxon>Dikarya</taxon>
        <taxon>Ascomycota</taxon>
        <taxon>Pezizomycotina</taxon>
        <taxon>Eurotiomycetes</taxon>
        <taxon>Eurotiomycetidae</taxon>
        <taxon>Onygenales</taxon>
        <taxon>Ajellomycetaceae</taxon>
        <taxon>Histoplasma</taxon>
    </lineage>
</organism>
<name>A0A8A1M6N1_AJECA</name>
<evidence type="ECO:0000313" key="2">
    <source>
        <dbReference type="EMBL" id="QSS62158.1"/>
    </source>
</evidence>
<feature type="region of interest" description="Disordered" evidence="1">
    <location>
        <begin position="37"/>
        <end position="61"/>
    </location>
</feature>
<dbReference type="VEuPathDB" id="FungiDB:I7I51_04335"/>
<evidence type="ECO:0000256" key="1">
    <source>
        <dbReference type="SAM" id="MobiDB-lite"/>
    </source>
</evidence>
<sequence length="196" mass="22088">MDASGIAFACLVLDLVELYNIRPPKVENVTEQGLQRHGEAENLANSSNSTPIPSGGERCYPLGPNSLDTEHALYFDSRTKDPPIRVPRDRFMRKNLHKQITPYIPPRFSENSSRISLPFSPMALIYKIPCPTKEISFPLLIGCGKHQQSASLLRGVLLRRIRERLACWVVAEGCGWNAFYEEWKNESGKRGGLHLL</sequence>
<proteinExistence type="predicted"/>
<dbReference type="Proteomes" id="UP000663671">
    <property type="component" value="Chromosome 5"/>
</dbReference>